<dbReference type="EMBL" id="JAVREY010000184">
    <property type="protein sequence ID" value="MDT0470164.1"/>
    <property type="molecule type" value="Genomic_DNA"/>
</dbReference>
<accession>A0ABU2UAA1</accession>
<name>A0ABU2UAA1_9ACTN</name>
<dbReference type="InterPro" id="IPR016036">
    <property type="entry name" value="Malonyl_transacylase_ACP-bd"/>
</dbReference>
<dbReference type="Pfam" id="PF00698">
    <property type="entry name" value="Acyl_transf_1"/>
    <property type="match status" value="1"/>
</dbReference>
<dbReference type="SUPFAM" id="SSF55048">
    <property type="entry name" value="Probable ACP-binding domain of malonyl-CoA ACP transacylase"/>
    <property type="match status" value="1"/>
</dbReference>
<dbReference type="InterPro" id="IPR032821">
    <property type="entry name" value="PKS_assoc"/>
</dbReference>
<feature type="active site" description="Proton donor; for dehydratase activity" evidence="5">
    <location>
        <position position="726"/>
    </location>
</feature>
<proteinExistence type="predicted"/>
<comment type="caution">
    <text evidence="7">The sequence shown here is derived from an EMBL/GenBank/DDBJ whole genome shotgun (WGS) entry which is preliminary data.</text>
</comment>
<dbReference type="PANTHER" id="PTHR43775:SF51">
    <property type="entry name" value="INACTIVE PHENOLPHTHIOCEROL SYNTHESIS POLYKETIDE SYNTHASE TYPE I PKS1-RELATED"/>
    <property type="match status" value="1"/>
</dbReference>
<dbReference type="Pfam" id="PF21089">
    <property type="entry name" value="PKS_DH_N"/>
    <property type="match status" value="1"/>
</dbReference>
<evidence type="ECO:0000313" key="7">
    <source>
        <dbReference type="EMBL" id="MDT0470164.1"/>
    </source>
</evidence>
<dbReference type="InterPro" id="IPR049552">
    <property type="entry name" value="PKS_DH_N"/>
</dbReference>
<dbReference type="Gene3D" id="3.40.47.10">
    <property type="match status" value="1"/>
</dbReference>
<comment type="pathway">
    <text evidence="1">Antibiotic biosynthesis.</text>
</comment>
<keyword evidence="4" id="KW-0012">Acyltransferase</keyword>
<feature type="active site" description="Proton acceptor; for dehydratase activity" evidence="5">
    <location>
        <position position="558"/>
    </location>
</feature>
<dbReference type="InterPro" id="IPR014043">
    <property type="entry name" value="Acyl_transferase_dom"/>
</dbReference>
<dbReference type="InterPro" id="IPR016035">
    <property type="entry name" value="Acyl_Trfase/lysoPLipase"/>
</dbReference>
<evidence type="ECO:0000256" key="3">
    <source>
        <dbReference type="ARBA" id="ARBA00023268"/>
    </source>
</evidence>
<dbReference type="InterPro" id="IPR042104">
    <property type="entry name" value="PKS_dehydratase_sf"/>
</dbReference>
<keyword evidence="3" id="KW-0511">Multifunctional enzyme</keyword>
<dbReference type="PROSITE" id="PS52019">
    <property type="entry name" value="PKS_MFAS_DH"/>
    <property type="match status" value="1"/>
</dbReference>
<dbReference type="Proteomes" id="UP001183809">
    <property type="component" value="Unassembled WGS sequence"/>
</dbReference>
<dbReference type="Gene3D" id="3.30.70.3290">
    <property type="match status" value="1"/>
</dbReference>
<dbReference type="SUPFAM" id="SSF52151">
    <property type="entry name" value="FabD/lysophospholipase-like"/>
    <property type="match status" value="1"/>
</dbReference>
<dbReference type="InterPro" id="IPR055123">
    <property type="entry name" value="SpnB-like_Rossmann"/>
</dbReference>
<dbReference type="InterPro" id="IPR016039">
    <property type="entry name" value="Thiolase-like"/>
</dbReference>
<dbReference type="Gene3D" id="3.40.50.11460">
    <property type="match status" value="1"/>
</dbReference>
<evidence type="ECO:0000256" key="2">
    <source>
        <dbReference type="ARBA" id="ARBA00022679"/>
    </source>
</evidence>
<dbReference type="RefSeq" id="WP_311701604.1">
    <property type="nucleotide sequence ID" value="NZ_JAVREY010000184.1"/>
</dbReference>
<dbReference type="Pfam" id="PF16197">
    <property type="entry name" value="KAsynt_C_assoc"/>
    <property type="match status" value="1"/>
</dbReference>
<evidence type="ECO:0000256" key="1">
    <source>
        <dbReference type="ARBA" id="ARBA00004792"/>
    </source>
</evidence>
<dbReference type="SMART" id="SM00826">
    <property type="entry name" value="PKS_DH"/>
    <property type="match status" value="1"/>
</dbReference>
<reference evidence="8" key="1">
    <citation type="submission" date="2023-07" db="EMBL/GenBank/DDBJ databases">
        <title>30 novel species of actinomycetes from the DSMZ collection.</title>
        <authorList>
            <person name="Nouioui I."/>
        </authorList>
    </citation>
    <scope>NUCLEOTIDE SEQUENCE [LARGE SCALE GENOMIC DNA]</scope>
    <source>
        <strain evidence="8">DSM 41699</strain>
    </source>
</reference>
<dbReference type="InterPro" id="IPR001227">
    <property type="entry name" value="Ac_transferase_dom_sf"/>
</dbReference>
<evidence type="ECO:0000313" key="8">
    <source>
        <dbReference type="Proteomes" id="UP001183809"/>
    </source>
</evidence>
<evidence type="ECO:0000256" key="4">
    <source>
        <dbReference type="ARBA" id="ARBA00023315"/>
    </source>
</evidence>
<gene>
    <name evidence="7" type="ORF">RM764_45945</name>
</gene>
<dbReference type="Gene3D" id="3.10.129.110">
    <property type="entry name" value="Polyketide synthase dehydratase"/>
    <property type="match status" value="1"/>
</dbReference>
<dbReference type="Gene3D" id="3.40.366.10">
    <property type="entry name" value="Malonyl-Coenzyme A Acyl Carrier Protein, domain 2"/>
    <property type="match status" value="1"/>
</dbReference>
<evidence type="ECO:0000259" key="6">
    <source>
        <dbReference type="PROSITE" id="PS52019"/>
    </source>
</evidence>
<dbReference type="InterPro" id="IPR050091">
    <property type="entry name" value="PKS_NRPS_Biosynth_Enz"/>
</dbReference>
<sequence>PSHHIDWDAGAVRLLAEARAWPETGRPRRAGVSSFGISGTNAHVIIEQGDPEPVDEKAEGGSAMPVAWFVSGRDEAGLRAQARRLREHLIGRPEAEPVDVGYSLATTRAALEHRAAVVGTSREELLAGLKTLADGTDVPNVLRAVGPQGADPGQGRARTAFLLTGQGSQRLGMGRELYASSPVFAAALDAVCAQLDPALSRPLKDVLFAPENSADSALLDQTAFTQAALFAVETALYRLLEHHGVVPDYFLGHSIGEVTAAHLAGVWDLADACTVVVARGRFMQAARDGGAMVALEAAENEVRETLAHHGDIMAVAALNSPRSTVVSGDAEAVDRVAALWRERGRKTRRLPVSHAFHSPHMDDVLDDFRDALAGVTFREPRIPVVSDATGALATPDDLRSPDYWARHIRDTVRFLDGVRFLEAAGVTVYLELGPDGVLTAMAQECLTRDGATLTPLLRSGRPETVTVSAALARTHLDGGRLDARSAFPGGRRIDLPTYAFRRDRYWLAPAAEATDAAGLGLSAVGHPLLGAAVAVADQDTYLLTGRLSLTTHPWLADHALHGVAVLPGTALLELALRAGEEACCPEVAELTLSAPLAVPERGGVQVQAVVGAPAADGRRPLEIYARRADSGDADWTTCARGLLIADTGDGPVPEGLVAWPPAGAVEVDLSGAYERLDEAGYGYGPAFQGLRRLWQGGEGELYAEVALGEEQRADAAGCAVHPALLDAALHALLPGVAREDRTAVVPFAWEGARVHAVGATALRVRLRFAGPGAGDDGGAESVSVTVADGTGMPVASVDSLVLRPLSEDALRDAATSARDARDGLLRVEWTELETPDEGEAGNWAMVGDGETVPDLAALPAQDVPDTVLVRLPVNQGDADDLAGQVHSTTVGVLGLVRGWLAEERFAGSRLVFVTRGGVAVGAEGVSDLGCAGVWGLVRSAQTENPGR</sequence>
<keyword evidence="2" id="KW-0808">Transferase</keyword>
<keyword evidence="8" id="KW-1185">Reference proteome</keyword>
<dbReference type="SUPFAM" id="SSF53901">
    <property type="entry name" value="Thiolase-like"/>
    <property type="match status" value="1"/>
</dbReference>
<feature type="non-terminal residue" evidence="7">
    <location>
        <position position="947"/>
    </location>
</feature>
<protein>
    <submittedName>
        <fullName evidence="7">Polyketide synthase dehydratase domain-containing protein</fullName>
    </submittedName>
</protein>
<dbReference type="SUPFAM" id="SSF51735">
    <property type="entry name" value="NAD(P)-binding Rossmann-fold domains"/>
    <property type="match status" value="1"/>
</dbReference>
<dbReference type="InterPro" id="IPR036291">
    <property type="entry name" value="NAD(P)-bd_dom_sf"/>
</dbReference>
<organism evidence="7 8">
    <name type="scientific">Streptomyces gibsoniae</name>
    <dbReference type="NCBI Taxonomy" id="3075529"/>
    <lineage>
        <taxon>Bacteria</taxon>
        <taxon>Bacillati</taxon>
        <taxon>Actinomycetota</taxon>
        <taxon>Actinomycetes</taxon>
        <taxon>Kitasatosporales</taxon>
        <taxon>Streptomycetaceae</taxon>
        <taxon>Streptomyces</taxon>
    </lineage>
</organism>
<feature type="region of interest" description="N-terminal hotdog fold" evidence="5">
    <location>
        <begin position="526"/>
        <end position="650"/>
    </location>
</feature>
<dbReference type="InterPro" id="IPR049900">
    <property type="entry name" value="PKS_mFAS_DH"/>
</dbReference>
<feature type="non-terminal residue" evidence="7">
    <location>
        <position position="1"/>
    </location>
</feature>
<dbReference type="InterPro" id="IPR020807">
    <property type="entry name" value="PKS_DH"/>
</dbReference>
<evidence type="ECO:0000256" key="5">
    <source>
        <dbReference type="PROSITE-ProRule" id="PRU01363"/>
    </source>
</evidence>
<dbReference type="SMART" id="SM00827">
    <property type="entry name" value="PKS_AT"/>
    <property type="match status" value="1"/>
</dbReference>
<dbReference type="InterPro" id="IPR049551">
    <property type="entry name" value="PKS_DH_C"/>
</dbReference>
<dbReference type="Pfam" id="PF22953">
    <property type="entry name" value="SpnB_Rossmann"/>
    <property type="match status" value="1"/>
</dbReference>
<feature type="domain" description="PKS/mFAS DH" evidence="6">
    <location>
        <begin position="526"/>
        <end position="811"/>
    </location>
</feature>
<dbReference type="Pfam" id="PF14765">
    <property type="entry name" value="PS-DH"/>
    <property type="match status" value="1"/>
</dbReference>
<feature type="region of interest" description="C-terminal hotdog fold" evidence="5">
    <location>
        <begin position="664"/>
        <end position="811"/>
    </location>
</feature>
<dbReference type="PANTHER" id="PTHR43775">
    <property type="entry name" value="FATTY ACID SYNTHASE"/>
    <property type="match status" value="1"/>
</dbReference>